<name>C7LY39_ACIFD</name>
<evidence type="ECO:0000313" key="2">
    <source>
        <dbReference type="Proteomes" id="UP000000771"/>
    </source>
</evidence>
<dbReference type="OrthoDB" id="9781342at2"/>
<dbReference type="EMBL" id="CP001631">
    <property type="protein sequence ID" value="ACU53647.1"/>
    <property type="molecule type" value="Genomic_DNA"/>
</dbReference>
<reference evidence="1 2" key="1">
    <citation type="journal article" date="2009" name="Stand. Genomic Sci.">
        <title>Complete genome sequence of Acidimicrobium ferrooxidans type strain (ICP).</title>
        <authorList>
            <person name="Clum A."/>
            <person name="Nolan M."/>
            <person name="Lang E."/>
            <person name="Glavina Del Rio T."/>
            <person name="Tice H."/>
            <person name="Copeland A."/>
            <person name="Cheng J.F."/>
            <person name="Lucas S."/>
            <person name="Chen F."/>
            <person name="Bruce D."/>
            <person name="Goodwin L."/>
            <person name="Pitluck S."/>
            <person name="Ivanova N."/>
            <person name="Mavrommatis K."/>
            <person name="Mikhailova N."/>
            <person name="Pati A."/>
            <person name="Chen A."/>
            <person name="Palaniappan K."/>
            <person name="Goker M."/>
            <person name="Spring S."/>
            <person name="Land M."/>
            <person name="Hauser L."/>
            <person name="Chang Y.J."/>
            <person name="Jeffries C.C."/>
            <person name="Chain P."/>
            <person name="Bristow J."/>
            <person name="Eisen J.A."/>
            <person name="Markowitz V."/>
            <person name="Hugenholtz P."/>
            <person name="Kyrpides N.C."/>
            <person name="Klenk H.P."/>
            <person name="Lapidus A."/>
        </authorList>
    </citation>
    <scope>NUCLEOTIDE SEQUENCE [LARGE SCALE GENOMIC DNA]</scope>
    <source>
        <strain evidence="2">DSM 10331 / JCM 15462 / NBRC 103882 / ICP</strain>
    </source>
</reference>
<keyword evidence="1" id="KW-0808">Transferase</keyword>
<dbReference type="PRINTS" id="PR01210">
    <property type="entry name" value="GGTRANSPTASE"/>
</dbReference>
<gene>
    <name evidence="1" type="ordered locus">Afer_0697</name>
</gene>
<dbReference type="Proteomes" id="UP000000771">
    <property type="component" value="Chromosome"/>
</dbReference>
<dbReference type="RefSeq" id="WP_015798136.1">
    <property type="nucleotide sequence ID" value="NC_013124.1"/>
</dbReference>
<dbReference type="KEGG" id="afo:Afer_0697"/>
<dbReference type="Pfam" id="PF01019">
    <property type="entry name" value="G_glu_transpept"/>
    <property type="match status" value="1"/>
</dbReference>
<organism evidence="1 2">
    <name type="scientific">Acidimicrobium ferrooxidans (strain DSM 10331 / JCM 15462 / NBRC 103882 / ICP)</name>
    <dbReference type="NCBI Taxonomy" id="525909"/>
    <lineage>
        <taxon>Bacteria</taxon>
        <taxon>Bacillati</taxon>
        <taxon>Actinomycetota</taxon>
        <taxon>Acidimicrobiia</taxon>
        <taxon>Acidimicrobiales</taxon>
        <taxon>Acidimicrobiaceae</taxon>
        <taxon>Acidimicrobium</taxon>
    </lineage>
</organism>
<dbReference type="Gene3D" id="3.60.20.40">
    <property type="match status" value="1"/>
</dbReference>
<dbReference type="InterPro" id="IPR052896">
    <property type="entry name" value="GGT-like_enzyme"/>
</dbReference>
<dbReference type="InterPro" id="IPR029055">
    <property type="entry name" value="Ntn_hydrolases_N"/>
</dbReference>
<keyword evidence="1" id="KW-0012">Acyltransferase</keyword>
<dbReference type="PANTHER" id="PTHR43881:SF1">
    <property type="entry name" value="GAMMA-GLUTAMYLTRANSPEPTIDASE (AFU_ORTHOLOGUE AFUA_4G13580)"/>
    <property type="match status" value="1"/>
</dbReference>
<dbReference type="SUPFAM" id="SSF56235">
    <property type="entry name" value="N-terminal nucleophile aminohydrolases (Ntn hydrolases)"/>
    <property type="match status" value="1"/>
</dbReference>
<dbReference type="GO" id="GO:0103068">
    <property type="term" value="F:leukotriene C4 gamma-glutamyl transferase activity"/>
    <property type="evidence" value="ECO:0007669"/>
    <property type="project" value="UniProtKB-EC"/>
</dbReference>
<dbReference type="STRING" id="525909.Afer_0697"/>
<dbReference type="HOGENOM" id="CLU_014813_3_3_11"/>
<keyword evidence="2" id="KW-1185">Reference proteome</keyword>
<dbReference type="eggNOG" id="COG0405">
    <property type="taxonomic scope" value="Bacteria"/>
</dbReference>
<accession>C7LY39</accession>
<dbReference type="EC" id="2.3.2.2" evidence="1"/>
<dbReference type="InterPro" id="IPR043137">
    <property type="entry name" value="GGT_ssub_C"/>
</dbReference>
<dbReference type="PANTHER" id="PTHR43881">
    <property type="entry name" value="GAMMA-GLUTAMYLTRANSPEPTIDASE (AFU_ORTHOLOGUE AFUA_4G13580)"/>
    <property type="match status" value="1"/>
</dbReference>
<dbReference type="AlphaFoldDB" id="C7LY39"/>
<protein>
    <submittedName>
        <fullName evidence="1">Gamma-glutamyltransferase</fullName>
        <ecNumber evidence="1">2.3.2.2</ecNumber>
    </submittedName>
</protein>
<evidence type="ECO:0000313" key="1">
    <source>
        <dbReference type="EMBL" id="ACU53647.1"/>
    </source>
</evidence>
<proteinExistence type="predicted"/>
<sequence>MEPPVVACHGFPHAAVSSIDPLASQAALTVLRRGGSSVDAAIAANAVLAVVAPDACGLGGDVVGLVYQPRTPRTPPRVHALVGIGRAGSNANAEILREQGFRTIPRDHPAAITVPGAVDGWLLAHERFGRLALDTILADAIDYARNGFAAPARLAAGARELSDLGFRSELTAAFKGRFVPGQRIRHHGIARTLEAITRLGREGFYAGEVGAELMALTQGALRAEDLARPQAELVEPIAVDALGLRMMGTPAPSASFLTLGLLAALPPERPTSLTQAYLEMVDAIEQTRWLHELHYDGADVAAALAAPAPSSPPATLRRPNAPDTTAIVVVDHAGGACVLVQSNANAFGTRLTTHETGVFVHSRGAVGFDLDPASPNQLGPRRRPRHTLAPLMATDPRTGTLRLVAGTMGGDRQPTVIAQVVSATLREGIDPRTALARARLAETAASSGPHPGFDTHHHDGKRTWVIEDHVDPSVLGELAERIGPLTLEPGLTTAAGVCHIAMVREHDVISCSDPRAEDGSAIGW</sequence>